<name>A0A6C0AZ16_9ZZZZ</name>
<feature type="domain" description="Helicase ATP-binding" evidence="3">
    <location>
        <begin position="207"/>
        <end position="452"/>
    </location>
</feature>
<dbReference type="PANTHER" id="PTHR45766:SF6">
    <property type="entry name" value="SWI_SNF-RELATED MATRIX-ASSOCIATED ACTIN-DEPENDENT REGULATOR OF CHROMATIN SUBFAMILY A-LIKE PROTEIN 1"/>
    <property type="match status" value="1"/>
</dbReference>
<evidence type="ECO:0000313" key="4">
    <source>
        <dbReference type="EMBL" id="QHS84776.1"/>
    </source>
</evidence>
<accession>A0A6C0AZ16</accession>
<dbReference type="SMART" id="SM00487">
    <property type="entry name" value="DEXDc"/>
    <property type="match status" value="1"/>
</dbReference>
<dbReference type="InterPro" id="IPR006935">
    <property type="entry name" value="Helicase/UvrB_N"/>
</dbReference>
<dbReference type="GO" id="GO:0016787">
    <property type="term" value="F:hydrolase activity"/>
    <property type="evidence" value="ECO:0007669"/>
    <property type="project" value="UniProtKB-KW"/>
</dbReference>
<dbReference type="InterPro" id="IPR014001">
    <property type="entry name" value="Helicase_ATP-bd"/>
</dbReference>
<dbReference type="GO" id="GO:0031297">
    <property type="term" value="P:replication fork processing"/>
    <property type="evidence" value="ECO:0007669"/>
    <property type="project" value="TreeGrafter"/>
</dbReference>
<feature type="region of interest" description="Disordered" evidence="2">
    <location>
        <begin position="88"/>
        <end position="130"/>
    </location>
</feature>
<dbReference type="Pfam" id="PF04851">
    <property type="entry name" value="ResIII"/>
    <property type="match status" value="1"/>
</dbReference>
<organism evidence="4">
    <name type="scientific">viral metagenome</name>
    <dbReference type="NCBI Taxonomy" id="1070528"/>
    <lineage>
        <taxon>unclassified sequences</taxon>
        <taxon>metagenomes</taxon>
        <taxon>organismal metagenomes</taxon>
    </lineage>
</organism>
<dbReference type="PANTHER" id="PTHR45766">
    <property type="entry name" value="DNA ANNEALING HELICASE AND ENDONUCLEASE ZRANB3 FAMILY MEMBER"/>
    <property type="match status" value="1"/>
</dbReference>
<dbReference type="GO" id="GO:0003677">
    <property type="term" value="F:DNA binding"/>
    <property type="evidence" value="ECO:0007669"/>
    <property type="project" value="InterPro"/>
</dbReference>
<protein>
    <recommendedName>
        <fullName evidence="3">Helicase ATP-binding domain-containing protein</fullName>
    </recommendedName>
</protein>
<dbReference type="EMBL" id="MN738813">
    <property type="protein sequence ID" value="QHS84776.1"/>
    <property type="molecule type" value="Genomic_DNA"/>
</dbReference>
<sequence length="1107" mass="127379">MADALLAQLMIKPTPKLQENINIEFKKPEQQKDIVVKTKILDKREVADIDRNDILAKIMDKREIKNKIPTPKPVDQPIDEVLDEPLDQQAEQQVEQPVDQSLEQPKKPIKKKKLKLVQGDTTEKTPTKRKTLKPKEATIAGPTSLLQIEDIVMNLPKKEKNVILRSSAYYMNNREIFINFISSLFNPYKKEIEESEENYSCDNKETTEFSLLTHQKLVRDYINIYTPYRGLLLYHGLGSGKTCSSIGIAEGLKTDKQILVMTPASLRVNFIQEIKKCGDKLYRKNQNWEFIDVNKNPELLEPLSYALSISIEFIKKNNNIVWFVNIKNPPNYDELSSKQKISLENQLDEMIKLKYNFINYNGLRKSHLDKLTINNTINPFSNKVVIIDEAHNFVSRIVNKIKRPESVSMKLYNFLMNAENSKIILLTGTPIINYPNEIGITMNILRGTIKVWHMQLLTGESKITEEFLVNLFKSYSLSNNVFDFIQYNKKQHILTITRNPYGFYSYNDSGSGERYKGISFGEDGNIDDTTFIEIITKVLLENNIKIISGSVRVDTHPCMPDTLENFSAYFIEDNKVKNMNLFKRRILGLTSYFPDIDALLPRYDKVKDFYIKQIEMSDFQFGVYEEARVQERKIEKNNAKKKKRAGGDNIYDDAVSTYRIFSRAFCNFVFPKPDIIRPMPREDQEFSTIVEQGLDEDLLDAISIDEKLEDTEGKYEADEILETSKQESIGSSRSYDQRIKMALSQLEAASERYLTPKALETYSPKFLNILENVQDASHVGLHLIYSQFRTLEGIGILSLILKANGFAEFKIRQDGDWKLDIPIRDRGKPTFVLYTGTESVEEKEIIRNIFNGDWEYVPSSLRSELQAISSNNLLGEIIKIIMITASGAEGISLKNVRYVHITEPYWHPVRIQQVIGRARRICSHKDLPNELQTVEVTLYLMTFSKKQLSDGRSIELRLKDRSKRDKETPLTSDEALYEISTIKEDINKGILHNIKESAIDCSIHTTLGGKEQLQCYSFSSANPDKFSYSPSLSEEESDKIADINKVVKAVKAKKVTIPGVGDCAYNQETQEVYNLDSYKRKNPIVIGHLKLVYNEELKKETFEFTKI</sequence>
<keyword evidence="1" id="KW-0378">Hydrolase</keyword>
<dbReference type="GO" id="GO:0006281">
    <property type="term" value="P:DNA repair"/>
    <property type="evidence" value="ECO:0007669"/>
    <property type="project" value="TreeGrafter"/>
</dbReference>
<dbReference type="SUPFAM" id="SSF52540">
    <property type="entry name" value="P-loop containing nucleoside triphosphate hydrolases"/>
    <property type="match status" value="2"/>
</dbReference>
<dbReference type="InterPro" id="IPR027417">
    <property type="entry name" value="P-loop_NTPase"/>
</dbReference>
<dbReference type="GO" id="GO:0005524">
    <property type="term" value="F:ATP binding"/>
    <property type="evidence" value="ECO:0007669"/>
    <property type="project" value="InterPro"/>
</dbReference>
<proteinExistence type="predicted"/>
<feature type="compositionally biased region" description="Polar residues" evidence="2">
    <location>
        <begin position="89"/>
        <end position="103"/>
    </location>
</feature>
<evidence type="ECO:0000256" key="2">
    <source>
        <dbReference type="SAM" id="MobiDB-lite"/>
    </source>
</evidence>
<reference evidence="4" key="1">
    <citation type="journal article" date="2020" name="Nature">
        <title>Giant virus diversity and host interactions through global metagenomics.</title>
        <authorList>
            <person name="Schulz F."/>
            <person name="Roux S."/>
            <person name="Paez-Espino D."/>
            <person name="Jungbluth S."/>
            <person name="Walsh D.A."/>
            <person name="Denef V.J."/>
            <person name="McMahon K.D."/>
            <person name="Konstantinidis K.T."/>
            <person name="Eloe-Fadrosh E.A."/>
            <person name="Kyrpides N.C."/>
            <person name="Woyke T."/>
        </authorList>
    </citation>
    <scope>NUCLEOTIDE SEQUENCE</scope>
    <source>
        <strain evidence="4">GVMAG-S-ERX556022-25</strain>
    </source>
</reference>
<dbReference type="InterPro" id="IPR001650">
    <property type="entry name" value="Helicase_C-like"/>
</dbReference>
<dbReference type="AlphaFoldDB" id="A0A6C0AZ16"/>
<evidence type="ECO:0000256" key="1">
    <source>
        <dbReference type="ARBA" id="ARBA00022801"/>
    </source>
</evidence>
<dbReference type="Gene3D" id="3.40.50.300">
    <property type="entry name" value="P-loop containing nucleotide triphosphate hydrolases"/>
    <property type="match status" value="2"/>
</dbReference>
<evidence type="ECO:0000259" key="3">
    <source>
        <dbReference type="SMART" id="SM00487"/>
    </source>
</evidence>
<dbReference type="GO" id="GO:0043596">
    <property type="term" value="C:nuclear replication fork"/>
    <property type="evidence" value="ECO:0007669"/>
    <property type="project" value="TreeGrafter"/>
</dbReference>
<dbReference type="Pfam" id="PF00271">
    <property type="entry name" value="Helicase_C"/>
    <property type="match status" value="1"/>
</dbReference>